<evidence type="ECO:0000313" key="3">
    <source>
        <dbReference type="Proteomes" id="UP000541444"/>
    </source>
</evidence>
<keyword evidence="3" id="KW-1185">Reference proteome</keyword>
<evidence type="ECO:0000256" key="1">
    <source>
        <dbReference type="ARBA" id="ARBA00022679"/>
    </source>
</evidence>
<proteinExistence type="predicted"/>
<comment type="caution">
    <text evidence="2">The sequence shown here is derived from an EMBL/GenBank/DDBJ whole genome shotgun (WGS) entry which is preliminary data.</text>
</comment>
<dbReference type="GO" id="GO:0005783">
    <property type="term" value="C:endoplasmic reticulum"/>
    <property type="evidence" value="ECO:0007669"/>
    <property type="project" value="TreeGrafter"/>
</dbReference>
<dbReference type="OrthoDB" id="1703652at2759"/>
<dbReference type="PANTHER" id="PTHR11918:SF45">
    <property type="entry name" value="THREONYLCARBAMOYLADENOSINE TRNA METHYLTHIOTRANSFERASE"/>
    <property type="match status" value="1"/>
</dbReference>
<dbReference type="GO" id="GO:0035598">
    <property type="term" value="F:tRNA (N(6)-L-threonylcarbamoyladenosine(37)-C(2))-methylthiotransferase activity"/>
    <property type="evidence" value="ECO:0007669"/>
    <property type="project" value="TreeGrafter"/>
</dbReference>
<dbReference type="EMBL" id="JACGCM010002161">
    <property type="protein sequence ID" value="KAF6143917.1"/>
    <property type="molecule type" value="Genomic_DNA"/>
</dbReference>
<gene>
    <name evidence="2" type="ORF">GIB67_001711</name>
</gene>
<protein>
    <recommendedName>
        <fullName evidence="4">MTTase N-terminal domain-containing protein</fullName>
    </recommendedName>
</protein>
<name>A0A7J7LMQ1_9MAGN</name>
<dbReference type="Proteomes" id="UP000541444">
    <property type="component" value="Unassembled WGS sequence"/>
</dbReference>
<dbReference type="PANTHER" id="PTHR11918">
    <property type="entry name" value="RADICAL SAM PROTEINS"/>
    <property type="match status" value="1"/>
</dbReference>
<keyword evidence="1" id="KW-0808">Transferase</keyword>
<dbReference type="AlphaFoldDB" id="A0A7J7LMQ1"/>
<evidence type="ECO:0008006" key="4">
    <source>
        <dbReference type="Google" id="ProtNLM"/>
    </source>
</evidence>
<accession>A0A7J7LMQ1</accession>
<evidence type="ECO:0000313" key="2">
    <source>
        <dbReference type="EMBL" id="KAF6143917.1"/>
    </source>
</evidence>
<organism evidence="2 3">
    <name type="scientific">Kingdonia uniflora</name>
    <dbReference type="NCBI Taxonomy" id="39325"/>
    <lineage>
        <taxon>Eukaryota</taxon>
        <taxon>Viridiplantae</taxon>
        <taxon>Streptophyta</taxon>
        <taxon>Embryophyta</taxon>
        <taxon>Tracheophyta</taxon>
        <taxon>Spermatophyta</taxon>
        <taxon>Magnoliopsida</taxon>
        <taxon>Ranunculales</taxon>
        <taxon>Circaeasteraceae</taxon>
        <taxon>Kingdonia</taxon>
    </lineage>
</organism>
<reference evidence="2 3" key="1">
    <citation type="journal article" date="2020" name="IScience">
        <title>Genome Sequencing of the Endangered Kingdonia uniflora (Circaeasteraceae, Ranunculales) Reveals Potential Mechanisms of Evolutionary Specialization.</title>
        <authorList>
            <person name="Sun Y."/>
            <person name="Deng T."/>
            <person name="Zhang A."/>
            <person name="Moore M.J."/>
            <person name="Landis J.B."/>
            <person name="Lin N."/>
            <person name="Zhang H."/>
            <person name="Zhang X."/>
            <person name="Huang J."/>
            <person name="Zhang X."/>
            <person name="Sun H."/>
            <person name="Wang H."/>
        </authorList>
    </citation>
    <scope>NUCLEOTIDE SEQUENCE [LARGE SCALE GENOMIC DNA]</scope>
    <source>
        <strain evidence="2">TB1705</strain>
        <tissue evidence="2">Leaf</tissue>
    </source>
</reference>
<sequence>MDTLIVKCKSTKKPLVVAGCVPQGSRDLRELKRVSVVRVQQIDRVVEVFEVTLKGHEVLALTARQSMPVGIWEAIILIIKSLVERIINVVADGVKEIWISSEDTGAYGHDIGVNLPILLKAIVAQLPSDRNTMF</sequence>